<name>A0A128F142_9GAMM</name>
<dbReference type="STRING" id="1796497.GCE9029_01883"/>
<dbReference type="PROSITE" id="PS51257">
    <property type="entry name" value="PROKAR_LIPOPROTEIN"/>
    <property type="match status" value="1"/>
</dbReference>
<evidence type="ECO:0000313" key="2">
    <source>
        <dbReference type="Proteomes" id="UP000071641"/>
    </source>
</evidence>
<evidence type="ECO:0008006" key="3">
    <source>
        <dbReference type="Google" id="ProtNLM"/>
    </source>
</evidence>
<evidence type="ECO:0000313" key="1">
    <source>
        <dbReference type="EMBL" id="CZF80150.1"/>
    </source>
</evidence>
<dbReference type="RefSeq" id="WP_062662885.1">
    <property type="nucleotide sequence ID" value="NZ_FIZX01000001.1"/>
</dbReference>
<protein>
    <recommendedName>
        <fullName evidence="3">Lipoprotein</fullName>
    </recommendedName>
</protein>
<sequence>MKINSIEKAALVAASLFLMAGCSYRPPLVEANIPLISHTTKTVTEETCLAGIPDQLLVGEALTIACSQPETYVVADIYKSAMGNRCAVLLATEKELTLCAYTDTRNETLWFKVQSVLSGM</sequence>
<dbReference type="Proteomes" id="UP000071641">
    <property type="component" value="Unassembled WGS sequence"/>
</dbReference>
<dbReference type="EMBL" id="FIZX01000001">
    <property type="protein sequence ID" value="CZF80150.1"/>
    <property type="molecule type" value="Genomic_DNA"/>
</dbReference>
<gene>
    <name evidence="1" type="ORF">GCE9029_01883</name>
</gene>
<organism evidence="1 2">
    <name type="scientific">Grimontia celer</name>
    <dbReference type="NCBI Taxonomy" id="1796497"/>
    <lineage>
        <taxon>Bacteria</taxon>
        <taxon>Pseudomonadati</taxon>
        <taxon>Pseudomonadota</taxon>
        <taxon>Gammaproteobacteria</taxon>
        <taxon>Vibrionales</taxon>
        <taxon>Vibrionaceae</taxon>
        <taxon>Grimontia</taxon>
    </lineage>
</organism>
<reference evidence="2" key="1">
    <citation type="submission" date="2016-02" db="EMBL/GenBank/DDBJ databases">
        <authorList>
            <person name="Rodrigo-Torres Lidia"/>
            <person name="Arahal R.David."/>
        </authorList>
    </citation>
    <scope>NUCLEOTIDE SEQUENCE [LARGE SCALE GENOMIC DNA]</scope>
    <source>
        <strain evidence="2">CECT 9029</strain>
    </source>
</reference>
<dbReference type="AlphaFoldDB" id="A0A128F142"/>
<proteinExistence type="predicted"/>
<accession>A0A128F142</accession>
<keyword evidence="2" id="KW-1185">Reference proteome</keyword>